<evidence type="ECO:0000256" key="5">
    <source>
        <dbReference type="ARBA" id="ARBA00022679"/>
    </source>
</evidence>
<dbReference type="Pfam" id="PF07238">
    <property type="entry name" value="PilZ"/>
    <property type="match status" value="1"/>
</dbReference>
<keyword evidence="14" id="KW-0614">Plasmid</keyword>
<evidence type="ECO:0000313" key="14">
    <source>
        <dbReference type="EMBL" id="ARU17767.1"/>
    </source>
</evidence>
<dbReference type="OrthoDB" id="9806824at2"/>
<evidence type="ECO:0000256" key="9">
    <source>
        <dbReference type="ARBA" id="ARBA00023136"/>
    </source>
</evidence>
<dbReference type="RefSeq" id="WP_066849911.1">
    <property type="nucleotide sequence ID" value="NZ_CP019603.1"/>
</dbReference>
<proteinExistence type="predicted"/>
<feature type="transmembrane region" description="Helical" evidence="11">
    <location>
        <begin position="527"/>
        <end position="548"/>
    </location>
</feature>
<keyword evidence="9 11" id="KW-0472">Membrane</keyword>
<name>A0A1Z1FGD9_9SPHN</name>
<dbReference type="Proteomes" id="UP000195807">
    <property type="component" value="Plasmid pCME4A9I"/>
</dbReference>
<keyword evidence="7 11" id="KW-0135">Cellulose biosynthesis</keyword>
<reference evidence="14 15" key="1">
    <citation type="submission" date="2017-01" db="EMBL/GenBank/DDBJ databases">
        <title>Complete genome sequence of esterase-producing bacterium Croceicoccus marinus E4A9.</title>
        <authorList>
            <person name="Wu Y.-H."/>
            <person name="Cheng H."/>
            <person name="Xu L."/>
            <person name="Huo Y.-Y."/>
            <person name="Wang C.-S."/>
            <person name="Xu X.-W."/>
        </authorList>
    </citation>
    <scope>NUCLEOTIDE SEQUENCE [LARGE SCALE GENOMIC DNA]</scope>
    <source>
        <strain evidence="14 15">E4A9</strain>
        <plasmid evidence="15">Plasmid pcme4a9i</plasmid>
    </source>
</reference>
<comment type="catalytic activity">
    <reaction evidence="10 11">
        <text>[(1-&gt;4)-beta-D-glucosyl](n) + UDP-alpha-D-glucose = [(1-&gt;4)-beta-D-glucosyl](n+1) + UDP + H(+)</text>
        <dbReference type="Rhea" id="RHEA:19929"/>
        <dbReference type="Rhea" id="RHEA-COMP:10033"/>
        <dbReference type="Rhea" id="RHEA-COMP:10034"/>
        <dbReference type="ChEBI" id="CHEBI:15378"/>
        <dbReference type="ChEBI" id="CHEBI:18246"/>
        <dbReference type="ChEBI" id="CHEBI:58223"/>
        <dbReference type="ChEBI" id="CHEBI:58885"/>
        <dbReference type="EC" id="2.4.1.12"/>
    </reaction>
</comment>
<dbReference type="GO" id="GO:0030244">
    <property type="term" value="P:cellulose biosynthetic process"/>
    <property type="evidence" value="ECO:0007669"/>
    <property type="project" value="UniProtKB-KW"/>
</dbReference>
<accession>A0A1Z1FGD9</accession>
<evidence type="ECO:0000256" key="10">
    <source>
        <dbReference type="ARBA" id="ARBA00048682"/>
    </source>
</evidence>
<dbReference type="PRINTS" id="PR01439">
    <property type="entry name" value="CELLSNTHASEA"/>
</dbReference>
<feature type="domain" description="Glycosyltransferase 2-like" evidence="12">
    <location>
        <begin position="133"/>
        <end position="299"/>
    </location>
</feature>
<keyword evidence="11" id="KW-0973">c-di-GMP</keyword>
<feature type="domain" description="PilZ" evidence="13">
    <location>
        <begin position="553"/>
        <end position="649"/>
    </location>
</feature>
<evidence type="ECO:0000256" key="8">
    <source>
        <dbReference type="ARBA" id="ARBA00022989"/>
    </source>
</evidence>
<keyword evidence="2 11" id="KW-1003">Cell membrane</keyword>
<feature type="transmembrane region" description="Helical" evidence="11">
    <location>
        <begin position="91"/>
        <end position="108"/>
    </location>
</feature>
<evidence type="ECO:0000259" key="12">
    <source>
        <dbReference type="Pfam" id="PF00535"/>
    </source>
</evidence>
<keyword evidence="4 11" id="KW-0328">Glycosyltransferase</keyword>
<feature type="transmembrane region" description="Helical" evidence="11">
    <location>
        <begin position="54"/>
        <end position="71"/>
    </location>
</feature>
<dbReference type="InterPro" id="IPR001173">
    <property type="entry name" value="Glyco_trans_2-like"/>
</dbReference>
<dbReference type="PANTHER" id="PTHR43867:SF2">
    <property type="entry name" value="CELLULOSE SYNTHASE CATALYTIC SUBUNIT A [UDP-FORMING]"/>
    <property type="match status" value="1"/>
</dbReference>
<dbReference type="SUPFAM" id="SSF53448">
    <property type="entry name" value="Nucleotide-diphospho-sugar transferases"/>
    <property type="match status" value="1"/>
</dbReference>
<dbReference type="NCBIfam" id="TIGR03030">
    <property type="entry name" value="CelA"/>
    <property type="match status" value="1"/>
</dbReference>
<keyword evidence="6 11" id="KW-0812">Transmembrane</keyword>
<evidence type="ECO:0000256" key="6">
    <source>
        <dbReference type="ARBA" id="ARBA00022692"/>
    </source>
</evidence>
<comment type="subcellular location">
    <subcellularLocation>
        <location evidence="1">Cell inner membrane</location>
        <topology evidence="1">Multi-pass membrane protein</topology>
    </subcellularLocation>
</comment>
<dbReference type="GO" id="GO:0006011">
    <property type="term" value="P:UDP-alpha-D-glucose metabolic process"/>
    <property type="evidence" value="ECO:0007669"/>
    <property type="project" value="InterPro"/>
</dbReference>
<feature type="transmembrane region" description="Helical" evidence="11">
    <location>
        <begin position="30"/>
        <end position="47"/>
    </location>
</feature>
<dbReference type="GO" id="GO:0005886">
    <property type="term" value="C:plasma membrane"/>
    <property type="evidence" value="ECO:0007669"/>
    <property type="project" value="UniProtKB-SubCell"/>
</dbReference>
<dbReference type="Gene3D" id="3.90.550.10">
    <property type="entry name" value="Spore Coat Polysaccharide Biosynthesis Protein SpsA, Chain A"/>
    <property type="match status" value="1"/>
</dbReference>
<dbReference type="InterPro" id="IPR050321">
    <property type="entry name" value="Glycosyltr_2/OpgH_subfam"/>
</dbReference>
<evidence type="ECO:0000256" key="11">
    <source>
        <dbReference type="RuleBase" id="RU365020"/>
    </source>
</evidence>
<keyword evidence="8 11" id="KW-1133">Transmembrane helix</keyword>
<dbReference type="UniPathway" id="UPA00694"/>
<keyword evidence="5 11" id="KW-0808">Transferase</keyword>
<dbReference type="GO" id="GO:0016760">
    <property type="term" value="F:cellulose synthase (UDP-forming) activity"/>
    <property type="evidence" value="ECO:0007669"/>
    <property type="project" value="UniProtKB-EC"/>
</dbReference>
<dbReference type="CDD" id="cd06421">
    <property type="entry name" value="CESA_CelA_like"/>
    <property type="match status" value="1"/>
</dbReference>
<comment type="cofactor">
    <cofactor evidence="11">
        <name>Mg(2+)</name>
        <dbReference type="ChEBI" id="CHEBI:18420"/>
    </cofactor>
</comment>
<dbReference type="EC" id="2.4.1.12" evidence="11"/>
<dbReference type="InterPro" id="IPR018513">
    <property type="entry name" value="Cell_synthase_bac"/>
</dbReference>
<geneLocation type="plasmid" evidence="15">
    <name>pcme4a9i</name>
</geneLocation>
<dbReference type="GO" id="GO:0035438">
    <property type="term" value="F:cyclic-di-GMP binding"/>
    <property type="evidence" value="ECO:0007669"/>
    <property type="project" value="InterPro"/>
</dbReference>
<dbReference type="InterPro" id="IPR003919">
    <property type="entry name" value="Cell_synth_A"/>
</dbReference>
<evidence type="ECO:0000256" key="1">
    <source>
        <dbReference type="ARBA" id="ARBA00004429"/>
    </source>
</evidence>
<dbReference type="Pfam" id="PF00535">
    <property type="entry name" value="Glycos_transf_2"/>
    <property type="match status" value="1"/>
</dbReference>
<evidence type="ECO:0000256" key="3">
    <source>
        <dbReference type="ARBA" id="ARBA00022519"/>
    </source>
</evidence>
<dbReference type="EMBL" id="CP019603">
    <property type="protein sequence ID" value="ARU17767.1"/>
    <property type="molecule type" value="Genomic_DNA"/>
</dbReference>
<keyword evidence="3 11" id="KW-0997">Cell inner membrane</keyword>
<keyword evidence="15" id="KW-1185">Reference proteome</keyword>
<dbReference type="InterPro" id="IPR009875">
    <property type="entry name" value="PilZ_domain"/>
</dbReference>
<gene>
    <name evidence="14" type="ORF">A9D14_15505</name>
</gene>
<protein>
    <recommendedName>
        <fullName evidence="11">Cellulose synthase catalytic subunit [UDP-forming]</fullName>
        <ecNumber evidence="11">2.4.1.12</ecNumber>
    </recommendedName>
</protein>
<dbReference type="Gene3D" id="2.40.10.220">
    <property type="entry name" value="predicted glycosyltransferase like domains"/>
    <property type="match status" value="1"/>
</dbReference>
<dbReference type="STRING" id="450378.GCA_001661675_03113"/>
<dbReference type="InterPro" id="IPR029044">
    <property type="entry name" value="Nucleotide-diphossugar_trans"/>
</dbReference>
<evidence type="ECO:0000259" key="13">
    <source>
        <dbReference type="Pfam" id="PF07238"/>
    </source>
</evidence>
<sequence>MPKSLLLRLPLWLAAFACMALIITIPLDEAQQWIFAIGMIVVAAIVHRIAGRRATLIIGVLALLASTRYMIWRTTQTLSFETPLEYCLGMGLYLAEAYAWLILVLGLIQTSWPLHRPIVEIEGEPETWPTIDVYIPTYNESLDIVRNTVFAAMDMDYPRDRFNVYILDDGKREEFREFARQAKCGYLTRGDNLHAKAGNLNAAMKKTHGELIAIFDCDHVPTRAFLQVTVGWFQKDPKLALMQTPHHFYSPDPVQRNLRTVKDLPGEGDLFYGAVQSGNDLWNATFFCGSCAIIRRTALMQTNGFAGETVTEDAHTALKLQRMGWNTAYIGARLSAGLATERLVLHIGQRIRWARGMTQIFRIDNPLMGRGLSWQQRLCYLNAMMHFQFPLPRIVFLTAPLAFLIAGQNIIFASASLIFANALPHLFISTLSSERTQGGDRRPFWGEIYETLLAFHLARPTIMTLFQPRKGKFNVTDKGSVLDRTHFDLKTVQPHLFTIGLLIFGVVLGIAKYLLWKDFFDMQLGTLLLNLGWALFSMLILLAAVSVARETRQIRGQIRIDTKLPVTVYFEDGVVVDCITSDFSMGGLAAQLPKGFEINNRDVTHVSMPMGDDMLTLPVDTVRTDAGTVRLRFEKLSMFQSRQLVRAVMGRADAWQRAEGHEPVSGLRSLRDITVVALTTLRRIVRPSLRKVPANVPAPATSALLVVLLATCIALAGFGTGTAMAQTSAQALMTEKTVPVVTGDGVRKHRITLKDLSIGSPIRLQGTRGEIGIPFGLRSDEVVTDASVTLDLAYSPDLLDDISQLVVLLNGEVLRTVALTADTSDRLRLTLDVEPALFLPGDNQLNIRFLGHYARDCEDPFHSSLWLNLSNRRSFIDITTQRLALPADLADLPAPFFDSRDPLPLRLPFVFTDQPGNSELEAAGVIASWMGSKASYRGFAFPPSIGTLPKGNAIVFLSGNSRIAGIERRPNGPSVAVIRNPADRFGKLLLVMGRTGAELKLAANGLAFTKGLAGGATASMSSVRVPVFKPYAAPRWLRNDRPVELSEFTEPFALEGRGLPPGPLTAQFRVAPDLFFWPRSGARLDMAYRYPAASWLDLRASRLDVSMNAQYLRTLGMGSGNWWSKWISDGPDASSREREAHVILPDYILFGQNELVFDYSLILADKRKCEGTLPDNVRVNIMPRSTIDLTGTYHSAQLPNLSMFASAGYPFTVRPDLAATAVLLPANADISTIETFLMIMGRMGDATGIATARVAVTNMLNSELLGDKDILVIGPDSMAAGGGLFDNAPIRFESDRLRVAERSFIQKSMNLTGIKDQSVEANEALYASDSFTGIASFQSPFNSDRTVVAVLASDTAALPRMMHDLDDAELNAQVQGGLSIVSGDGMSSYHIGKTYTVGDLPWWLALAHWLSRYPLLMALGALLSALFIAGVAYRTLQAQQARRLKAMDDGK</sequence>
<dbReference type="Pfam" id="PF03170">
    <property type="entry name" value="BcsB"/>
    <property type="match status" value="1"/>
</dbReference>
<feature type="transmembrane region" description="Helical" evidence="11">
    <location>
        <begin position="1413"/>
        <end position="1433"/>
    </location>
</feature>
<feature type="transmembrane region" description="Helical" evidence="11">
    <location>
        <begin position="394"/>
        <end position="420"/>
    </location>
</feature>
<comment type="function">
    <text evidence="11">Catalytic subunit of cellulose synthase. It polymerizes uridine 5'-diphosphate glucose to cellulose.</text>
</comment>
<dbReference type="PANTHER" id="PTHR43867">
    <property type="entry name" value="CELLULOSE SYNTHASE CATALYTIC SUBUNIT A [UDP-FORMING]"/>
    <property type="match status" value="1"/>
</dbReference>
<dbReference type="Gene3D" id="2.60.120.260">
    <property type="entry name" value="Galactose-binding domain-like"/>
    <property type="match status" value="2"/>
</dbReference>
<feature type="transmembrane region" description="Helical" evidence="11">
    <location>
        <begin position="496"/>
        <end position="515"/>
    </location>
</feature>
<organism evidence="14 15">
    <name type="scientific">Croceicoccus marinus</name>
    <dbReference type="NCBI Taxonomy" id="450378"/>
    <lineage>
        <taxon>Bacteria</taxon>
        <taxon>Pseudomonadati</taxon>
        <taxon>Pseudomonadota</taxon>
        <taxon>Alphaproteobacteria</taxon>
        <taxon>Sphingomonadales</taxon>
        <taxon>Erythrobacteraceae</taxon>
        <taxon>Croceicoccus</taxon>
    </lineage>
</organism>
<dbReference type="SUPFAM" id="SSF141371">
    <property type="entry name" value="PilZ domain-like"/>
    <property type="match status" value="1"/>
</dbReference>
<evidence type="ECO:0000256" key="4">
    <source>
        <dbReference type="ARBA" id="ARBA00022676"/>
    </source>
</evidence>
<evidence type="ECO:0000256" key="7">
    <source>
        <dbReference type="ARBA" id="ARBA00022916"/>
    </source>
</evidence>
<evidence type="ECO:0000256" key="2">
    <source>
        <dbReference type="ARBA" id="ARBA00022475"/>
    </source>
</evidence>
<comment type="pathway">
    <text evidence="11">Glycan metabolism; bacterial cellulose biosynthesis.</text>
</comment>
<evidence type="ECO:0000313" key="15">
    <source>
        <dbReference type="Proteomes" id="UP000195807"/>
    </source>
</evidence>
<dbReference type="KEGG" id="cman:A9D14_15505"/>